<protein>
    <submittedName>
        <fullName evidence="2">Phosphohydrolase</fullName>
    </submittedName>
</protein>
<dbReference type="GO" id="GO:0006203">
    <property type="term" value="P:dGTP catabolic process"/>
    <property type="evidence" value="ECO:0007669"/>
    <property type="project" value="TreeGrafter"/>
</dbReference>
<dbReference type="Gene3D" id="1.10.3210.10">
    <property type="entry name" value="Hypothetical protein af1432"/>
    <property type="match status" value="1"/>
</dbReference>
<proteinExistence type="predicted"/>
<evidence type="ECO:0000313" key="2">
    <source>
        <dbReference type="EMBL" id="AMQ56380.1"/>
    </source>
</evidence>
<evidence type="ECO:0000259" key="1">
    <source>
        <dbReference type="PROSITE" id="PS51831"/>
    </source>
</evidence>
<dbReference type="SUPFAM" id="SSF109604">
    <property type="entry name" value="HD-domain/PDEase-like"/>
    <property type="match status" value="1"/>
</dbReference>
<dbReference type="SMART" id="SM00471">
    <property type="entry name" value="HDc"/>
    <property type="match status" value="1"/>
</dbReference>
<gene>
    <name evidence="2" type="ORF">AO498_08135</name>
</gene>
<dbReference type="CDD" id="cd00077">
    <property type="entry name" value="HDc"/>
    <property type="match status" value="1"/>
</dbReference>
<dbReference type="OrthoDB" id="9803619at2"/>
<reference evidence="3" key="1">
    <citation type="submission" date="2015-09" db="EMBL/GenBank/DDBJ databases">
        <title>Complete sequence of Algoriphagus sp. M8-2.</title>
        <authorList>
            <person name="Shintani M."/>
        </authorList>
    </citation>
    <scope>NUCLEOTIDE SEQUENCE [LARGE SCALE GENOMIC DNA]</scope>
    <source>
        <strain evidence="3">M8-2</strain>
    </source>
</reference>
<dbReference type="RefSeq" id="WP_067545820.1">
    <property type="nucleotide sequence ID" value="NZ_CP012836.1"/>
</dbReference>
<dbReference type="STRING" id="1727163.AO498_08135"/>
<dbReference type="PATRIC" id="fig|1727163.4.peg.1688"/>
<dbReference type="KEGG" id="alm:AO498_08135"/>
<dbReference type="Pfam" id="PF19276">
    <property type="entry name" value="HD_assoc_2"/>
    <property type="match status" value="1"/>
</dbReference>
<dbReference type="InterPro" id="IPR003607">
    <property type="entry name" value="HD/PDEase_dom"/>
</dbReference>
<keyword evidence="2" id="KW-0378">Hydrolase</keyword>
<dbReference type="InterPro" id="IPR050135">
    <property type="entry name" value="dGTPase-like"/>
</dbReference>
<dbReference type="Pfam" id="PF01966">
    <property type="entry name" value="HD"/>
    <property type="match status" value="1"/>
</dbReference>
<dbReference type="InterPro" id="IPR006674">
    <property type="entry name" value="HD_domain"/>
</dbReference>
<dbReference type="PANTHER" id="PTHR11373:SF4">
    <property type="entry name" value="DEOXYNUCLEOSIDE TRIPHOSPHATE TRIPHOSPHOHYDROLASE SAMHD1"/>
    <property type="match status" value="1"/>
</dbReference>
<dbReference type="Proteomes" id="UP000073816">
    <property type="component" value="Chromosome"/>
</dbReference>
<sequence length="410" mass="47326">MKSQKILNDPVYGFITIPSELIFTIIDHPYFQRLRRIKQLGLTDFVYPGALHTRFHHALGAMHLMSITLDNLRNKGTEISDQEYEAALIAILLHDIGHGPFSHALEYSILKGIPHEELSLITIQLLNQELNGQLNLAIQIFKNEYPRKFLNQLVSSQLDIDRLDYLQRDCFFTGVSEGTIGADRIIKMMAVKDEQLVIEEKGIYSIENFLSARRLMYWQVYLHKTTVSAEKMLINLIQRAKVLATSGMAFQVTDELGFFMKETISLEDFKKDHTLLEKFLSLDDYDIWGAIKMWKKHEDYVLRNISQMFLTRNLYKINLSNEPFGSEDLEEMKIKTQRKLQIPDTDIDYFFSSGKVSNYGYLAKDKINILTKKGKVMDVATAADLPNIKVMSKIVEKHYVCKAKSLILNP</sequence>
<organism evidence="2 3">
    <name type="scientific">Algoriphagus sanaruensis</name>
    <dbReference type="NCBI Taxonomy" id="1727163"/>
    <lineage>
        <taxon>Bacteria</taxon>
        <taxon>Pseudomonadati</taxon>
        <taxon>Bacteroidota</taxon>
        <taxon>Cytophagia</taxon>
        <taxon>Cytophagales</taxon>
        <taxon>Cyclobacteriaceae</taxon>
        <taxon>Algoriphagus</taxon>
    </lineage>
</organism>
<name>A0A142EMM5_9BACT</name>
<dbReference type="EMBL" id="CP012836">
    <property type="protein sequence ID" value="AMQ56380.1"/>
    <property type="molecule type" value="Genomic_DNA"/>
</dbReference>
<dbReference type="PANTHER" id="PTHR11373">
    <property type="entry name" value="DEOXYNUCLEOSIDE TRIPHOSPHATE TRIPHOSPHOHYDROLASE"/>
    <property type="match status" value="1"/>
</dbReference>
<dbReference type="GO" id="GO:0008832">
    <property type="term" value="F:dGTPase activity"/>
    <property type="evidence" value="ECO:0007669"/>
    <property type="project" value="TreeGrafter"/>
</dbReference>
<feature type="domain" description="HD" evidence="1">
    <location>
        <begin position="54"/>
        <end position="166"/>
    </location>
</feature>
<dbReference type="AlphaFoldDB" id="A0A142EMM5"/>
<evidence type="ECO:0000313" key="3">
    <source>
        <dbReference type="Proteomes" id="UP000073816"/>
    </source>
</evidence>
<keyword evidence="3" id="KW-1185">Reference proteome</keyword>
<dbReference type="InterPro" id="IPR045509">
    <property type="entry name" value="HD_assoc_2"/>
</dbReference>
<dbReference type="PROSITE" id="PS51831">
    <property type="entry name" value="HD"/>
    <property type="match status" value="1"/>
</dbReference>
<reference evidence="2 3" key="2">
    <citation type="journal article" date="2016" name="Genome Announc.">
        <title>Complete Genome Sequence of Algoriphagus sp. Strain M8-2, Isolated from a Brackish Lake.</title>
        <authorList>
            <person name="Muraguchi Y."/>
            <person name="Kushimoto K."/>
            <person name="Ohtsubo Y."/>
            <person name="Suzuki T."/>
            <person name="Dohra H."/>
            <person name="Kimbara K."/>
            <person name="Shintani M."/>
        </authorList>
    </citation>
    <scope>NUCLEOTIDE SEQUENCE [LARGE SCALE GENOMIC DNA]</scope>
    <source>
        <strain evidence="2 3">M8-2</strain>
    </source>
</reference>
<accession>A0A142EMM5</accession>